<dbReference type="SMART" id="SM00220">
    <property type="entry name" value="S_TKc"/>
    <property type="match status" value="1"/>
</dbReference>
<accession>A0ABQ9Y8V5</accession>
<feature type="region of interest" description="Disordered" evidence="5">
    <location>
        <begin position="493"/>
        <end position="514"/>
    </location>
</feature>
<feature type="region of interest" description="Disordered" evidence="5">
    <location>
        <begin position="371"/>
        <end position="423"/>
    </location>
</feature>
<keyword evidence="7" id="KW-0808">Transferase</keyword>
<keyword evidence="2 4" id="KW-0547">Nucleotide-binding</keyword>
<evidence type="ECO:0000313" key="7">
    <source>
        <dbReference type="EMBL" id="KAK2960140.1"/>
    </source>
</evidence>
<dbReference type="GO" id="GO:0004674">
    <property type="term" value="F:protein serine/threonine kinase activity"/>
    <property type="evidence" value="ECO:0007669"/>
    <property type="project" value="UniProtKB-EC"/>
</dbReference>
<feature type="domain" description="Protein kinase" evidence="6">
    <location>
        <begin position="19"/>
        <end position="315"/>
    </location>
</feature>
<dbReference type="CDD" id="cd14016">
    <property type="entry name" value="STKc_CK1"/>
    <property type="match status" value="1"/>
</dbReference>
<proteinExistence type="predicted"/>
<keyword evidence="8" id="KW-1185">Reference proteome</keyword>
<dbReference type="PANTHER" id="PTHR11909">
    <property type="entry name" value="CASEIN KINASE-RELATED"/>
    <property type="match status" value="1"/>
</dbReference>
<feature type="region of interest" description="Disordered" evidence="5">
    <location>
        <begin position="528"/>
        <end position="581"/>
    </location>
</feature>
<evidence type="ECO:0000256" key="4">
    <source>
        <dbReference type="PROSITE-ProRule" id="PRU10141"/>
    </source>
</evidence>
<dbReference type="Pfam" id="PF00069">
    <property type="entry name" value="Pkinase"/>
    <property type="match status" value="1"/>
</dbReference>
<dbReference type="InterPro" id="IPR050235">
    <property type="entry name" value="CK1_Ser-Thr_kinase"/>
</dbReference>
<gene>
    <name evidence="7" type="ORF">BLNAU_5023</name>
</gene>
<evidence type="ECO:0000256" key="2">
    <source>
        <dbReference type="ARBA" id="ARBA00022741"/>
    </source>
</evidence>
<comment type="caution">
    <text evidence="7">The sequence shown here is derived from an EMBL/GenBank/DDBJ whole genome shotgun (WGS) entry which is preliminary data.</text>
</comment>
<feature type="binding site" evidence="4">
    <location>
        <position position="48"/>
    </location>
    <ligand>
        <name>ATP</name>
        <dbReference type="ChEBI" id="CHEBI:30616"/>
    </ligand>
</feature>
<feature type="compositionally biased region" description="Basic and acidic residues" evidence="5">
    <location>
        <begin position="383"/>
        <end position="396"/>
    </location>
</feature>
<dbReference type="Proteomes" id="UP001281761">
    <property type="component" value="Unassembled WGS sequence"/>
</dbReference>
<name>A0ABQ9Y8V5_9EUKA</name>
<sequence>MSRILPYDLPPVLHRRFRIHRSNQIGQGSFGSIFSCTDLHTGQDLAVKVEPNSKDSLLRYEHHILKKLQLFHGFLSIYNCSQSDTHTFVVMTRLGPNLDEVWNENGRAFSLATLAHIGIQAVTLLERLHSVGFLHRDIKPENFLFSRDNTSQELFLIDFGLSKRFQREQYGEHIAFRTGKMMTGTPRYASVSAHLGMEQGRKDDLVSLFHVLVYQLEGHLPWMGMTGSTEAKKWAKIRKMKLRTSVESFPNLPLPLATFFHCVSALPFAAVPPYAFLRRLLLDVGRLDKKALTRYGSAVFSTEQRFLQTYRYEWMEECDLQTVLVGEYKDRPASPVLELELPKLKRTRTCSYDEGNVSSNAWALSKSTPLLPLLENGPQDNPTTDHSDDTKNDDRMSQISPNPKGALPPPAVHNPDSSSLTPMSSTFINQSIASPSPIFSPLPPMSRMHSPIFSTPSSENSSQAPFSLFPRCLSPSHQTNWRPNHRFTHATKHSETHDMSPMAPSHTLGKSKSSSILDTTATFTVASPTTKNGDISKQRMSSQYLHPHFNRNEDNRLRTTKTRLFPNSKDSSPRPSDSPIFPSNLFSDVSNVLPTHPSIPLTKNAGRTGFSPKNTTFIRPIGISFANETKPKGHIVKDKKQSGGWKTDNQISLPLFRISFWLCGEYCHSAVISPLDCGCCSSFVSVLETTYYSSIEIQCRLMESGLISKVLATVQPQTLPISGNEEIFSNLIWTITEFMNLLSPSNHSKLGITTAADKYNHREMVFQKVVLPSSQFMTFLISNRYILNEKMFYSFMTLLDTLFYIGPFHRPTLEFVLASPIVMGFSSCLSFVEDDDPHSATLCDIHDLLLKSQQEGGEVAQSGKRTMQALISEGSEDTLELMMKYLKDGFYGSHLVEASHSISQLLGSNAKRLIPIHLR</sequence>
<evidence type="ECO:0000256" key="1">
    <source>
        <dbReference type="ARBA" id="ARBA00012513"/>
    </source>
</evidence>
<feature type="compositionally biased region" description="Low complexity" evidence="5">
    <location>
        <begin position="566"/>
        <end position="581"/>
    </location>
</feature>
<dbReference type="EMBL" id="JARBJD010000025">
    <property type="protein sequence ID" value="KAK2960140.1"/>
    <property type="molecule type" value="Genomic_DNA"/>
</dbReference>
<dbReference type="InterPro" id="IPR008271">
    <property type="entry name" value="Ser/Thr_kinase_AS"/>
</dbReference>
<evidence type="ECO:0000259" key="6">
    <source>
        <dbReference type="PROSITE" id="PS50011"/>
    </source>
</evidence>
<feature type="compositionally biased region" description="Polar residues" evidence="5">
    <location>
        <begin position="531"/>
        <end position="544"/>
    </location>
</feature>
<dbReference type="PROSITE" id="PS00108">
    <property type="entry name" value="PROTEIN_KINASE_ST"/>
    <property type="match status" value="1"/>
</dbReference>
<dbReference type="Gene3D" id="1.10.510.10">
    <property type="entry name" value="Transferase(Phosphotransferase) domain 1"/>
    <property type="match status" value="1"/>
</dbReference>
<dbReference type="EC" id="2.7.11.1" evidence="1"/>
<protein>
    <recommendedName>
        <fullName evidence="1">non-specific serine/threonine protein kinase</fullName>
        <ecNumber evidence="1">2.7.11.1</ecNumber>
    </recommendedName>
</protein>
<evidence type="ECO:0000313" key="8">
    <source>
        <dbReference type="Proteomes" id="UP001281761"/>
    </source>
</evidence>
<dbReference type="InterPro" id="IPR011009">
    <property type="entry name" value="Kinase-like_dom_sf"/>
</dbReference>
<dbReference type="PROSITE" id="PS00107">
    <property type="entry name" value="PROTEIN_KINASE_ATP"/>
    <property type="match status" value="1"/>
</dbReference>
<dbReference type="InterPro" id="IPR000719">
    <property type="entry name" value="Prot_kinase_dom"/>
</dbReference>
<dbReference type="InterPro" id="IPR017441">
    <property type="entry name" value="Protein_kinase_ATP_BS"/>
</dbReference>
<reference evidence="7 8" key="1">
    <citation type="journal article" date="2022" name="bioRxiv">
        <title>Genomics of Preaxostyla Flagellates Illuminates Evolutionary Transitions and the Path Towards Mitochondrial Loss.</title>
        <authorList>
            <person name="Novak L.V.F."/>
            <person name="Treitli S.C."/>
            <person name="Pyrih J."/>
            <person name="Halakuc P."/>
            <person name="Pipaliya S.V."/>
            <person name="Vacek V."/>
            <person name="Brzon O."/>
            <person name="Soukal P."/>
            <person name="Eme L."/>
            <person name="Dacks J.B."/>
            <person name="Karnkowska A."/>
            <person name="Elias M."/>
            <person name="Hampl V."/>
        </authorList>
    </citation>
    <scope>NUCLEOTIDE SEQUENCE [LARGE SCALE GENOMIC DNA]</scope>
    <source>
        <strain evidence="7">NAU3</strain>
        <tissue evidence="7">Gut</tissue>
    </source>
</reference>
<organism evidence="7 8">
    <name type="scientific">Blattamonas nauphoetae</name>
    <dbReference type="NCBI Taxonomy" id="2049346"/>
    <lineage>
        <taxon>Eukaryota</taxon>
        <taxon>Metamonada</taxon>
        <taxon>Preaxostyla</taxon>
        <taxon>Oxymonadida</taxon>
        <taxon>Blattamonas</taxon>
    </lineage>
</organism>
<evidence type="ECO:0000256" key="3">
    <source>
        <dbReference type="ARBA" id="ARBA00022840"/>
    </source>
</evidence>
<keyword evidence="3 4" id="KW-0067">ATP-binding</keyword>
<dbReference type="PROSITE" id="PS50011">
    <property type="entry name" value="PROTEIN_KINASE_DOM"/>
    <property type="match status" value="1"/>
</dbReference>
<dbReference type="SUPFAM" id="SSF56112">
    <property type="entry name" value="Protein kinase-like (PK-like)"/>
    <property type="match status" value="1"/>
</dbReference>
<evidence type="ECO:0000256" key="5">
    <source>
        <dbReference type="SAM" id="MobiDB-lite"/>
    </source>
</evidence>
<keyword evidence="7" id="KW-0418">Kinase</keyword>